<dbReference type="Gene3D" id="3.80.10.10">
    <property type="entry name" value="Ribonuclease Inhibitor"/>
    <property type="match status" value="2"/>
</dbReference>
<dbReference type="InterPro" id="IPR001611">
    <property type="entry name" value="Leu-rich_rpt"/>
</dbReference>
<dbReference type="GO" id="GO:0005829">
    <property type="term" value="C:cytosol"/>
    <property type="evidence" value="ECO:0007669"/>
    <property type="project" value="TreeGrafter"/>
</dbReference>
<name>A0A0S4JAQ7_BODSA</name>
<sequence>MAPRSELPVILQNGKFRAQLSNLRITDAGLPSILHRAKQQLIELHSKHSSLPIESVTFSDVPLIEVTLNRNLLTNAAMPVIVEFLFSNPHIESFEILGNLLTDAAASFVHDLMTQSKLQRIKVGDNQFTSEGAKMMASGLQRANGAFVQLHVGGNPIGDDGVTALCDACGGSRVEVLGLRDTEMSYKGWSAVARMALRSSHVVEVQLKGNRLSPEAADDLHEIAVNAKAAAPGGKSSLLILSLSGCQITGNILGRIIGFMALHPRLTQLDLSNNPLGDECVDHLLSWLEGGSAGAVRSLNLQRTQLTQDGLRRLIAADKGRSCALSRLRDLDISYNEFGLEGTASVTSLLESCPNMERLMLHRCLLGGSTLPLLCASAATHPSLRDLDFSSNFSDIAGDSWEQVIAQNKKLERLLLTDNGMPSSTTSKLVQCVANCPRNNLKMLQIGGQSKVAPCANSVLPAVHVTLVQCLARNRGDTVKVPAPTAPLAGKQPNMADFASLGLPTYASTFTPNNFAISTNDTNGIVNNIPMFVTAAAKRPAQQFVQMQQVPQQQIRVGQPLQYFPIQQQATAQQQLLHHQIQQHLLQQQFQHQLQQQQQQQSSIQFAPFSQPAGVGMHGNMATYYAAPSTTMGGAIQHQMYPQVLTADGLAQFSPPDFQSMSAAQGSTMMWCPVVDPNSSAQIINISPGASFSQTSW</sequence>
<dbReference type="GO" id="GO:0005634">
    <property type="term" value="C:nucleus"/>
    <property type="evidence" value="ECO:0007669"/>
    <property type="project" value="TreeGrafter"/>
</dbReference>
<evidence type="ECO:0000313" key="4">
    <source>
        <dbReference type="EMBL" id="CUG86085.1"/>
    </source>
</evidence>
<protein>
    <submittedName>
        <fullName evidence="4">Leucine-rich repeat protein, putative</fullName>
    </submittedName>
</protein>
<evidence type="ECO:0000256" key="3">
    <source>
        <dbReference type="ARBA" id="ARBA00022737"/>
    </source>
</evidence>
<dbReference type="InterPro" id="IPR032675">
    <property type="entry name" value="LRR_dom_sf"/>
</dbReference>
<evidence type="ECO:0000313" key="5">
    <source>
        <dbReference type="Proteomes" id="UP000051952"/>
    </source>
</evidence>
<dbReference type="AlphaFoldDB" id="A0A0S4JAQ7"/>
<dbReference type="PANTHER" id="PTHR24113:SF12">
    <property type="entry name" value="RAN GTPASE-ACTIVATING PROTEIN 1"/>
    <property type="match status" value="1"/>
</dbReference>
<proteinExistence type="predicted"/>
<evidence type="ECO:0000256" key="1">
    <source>
        <dbReference type="ARBA" id="ARBA00022468"/>
    </source>
</evidence>
<organism evidence="4 5">
    <name type="scientific">Bodo saltans</name>
    <name type="common">Flagellated protozoan</name>
    <dbReference type="NCBI Taxonomy" id="75058"/>
    <lineage>
        <taxon>Eukaryota</taxon>
        <taxon>Discoba</taxon>
        <taxon>Euglenozoa</taxon>
        <taxon>Kinetoplastea</taxon>
        <taxon>Metakinetoplastina</taxon>
        <taxon>Eubodonida</taxon>
        <taxon>Bodonidae</taxon>
        <taxon>Bodo</taxon>
    </lineage>
</organism>
<evidence type="ECO:0000256" key="2">
    <source>
        <dbReference type="ARBA" id="ARBA00022614"/>
    </source>
</evidence>
<keyword evidence="2" id="KW-0433">Leucine-rich repeat</keyword>
<dbReference type="SMART" id="SM00368">
    <property type="entry name" value="LRR_RI"/>
    <property type="match status" value="4"/>
</dbReference>
<keyword evidence="3" id="KW-0677">Repeat</keyword>
<dbReference type="PANTHER" id="PTHR24113">
    <property type="entry name" value="RAN GTPASE-ACTIVATING PROTEIN 1"/>
    <property type="match status" value="1"/>
</dbReference>
<dbReference type="InterPro" id="IPR027038">
    <property type="entry name" value="RanGap"/>
</dbReference>
<accession>A0A0S4JAQ7</accession>
<gene>
    <name evidence="4" type="ORF">BSAL_06515</name>
</gene>
<dbReference type="SUPFAM" id="SSF52047">
    <property type="entry name" value="RNI-like"/>
    <property type="match status" value="1"/>
</dbReference>
<keyword evidence="5" id="KW-1185">Reference proteome</keyword>
<dbReference type="GO" id="GO:0005096">
    <property type="term" value="F:GTPase activator activity"/>
    <property type="evidence" value="ECO:0007669"/>
    <property type="project" value="UniProtKB-KW"/>
</dbReference>
<reference evidence="5" key="1">
    <citation type="submission" date="2015-09" db="EMBL/GenBank/DDBJ databases">
        <authorList>
            <consortium name="Pathogen Informatics"/>
        </authorList>
    </citation>
    <scope>NUCLEOTIDE SEQUENCE [LARGE SCALE GENOMIC DNA]</scope>
    <source>
        <strain evidence="5">Lake Konstanz</strain>
    </source>
</reference>
<dbReference type="VEuPathDB" id="TriTrypDB:BSAL_06515"/>
<dbReference type="OrthoDB" id="120976at2759"/>
<dbReference type="Proteomes" id="UP000051952">
    <property type="component" value="Unassembled WGS sequence"/>
</dbReference>
<dbReference type="EMBL" id="CYKH01001237">
    <property type="protein sequence ID" value="CUG86085.1"/>
    <property type="molecule type" value="Genomic_DNA"/>
</dbReference>
<dbReference type="Pfam" id="PF13516">
    <property type="entry name" value="LRR_6"/>
    <property type="match status" value="3"/>
</dbReference>
<dbReference type="GO" id="GO:0031267">
    <property type="term" value="F:small GTPase binding"/>
    <property type="evidence" value="ECO:0007669"/>
    <property type="project" value="TreeGrafter"/>
</dbReference>
<dbReference type="GO" id="GO:0006913">
    <property type="term" value="P:nucleocytoplasmic transport"/>
    <property type="evidence" value="ECO:0007669"/>
    <property type="project" value="TreeGrafter"/>
</dbReference>
<keyword evidence="1" id="KW-0343">GTPase activation</keyword>
<dbReference type="GO" id="GO:0048471">
    <property type="term" value="C:perinuclear region of cytoplasm"/>
    <property type="evidence" value="ECO:0007669"/>
    <property type="project" value="TreeGrafter"/>
</dbReference>